<dbReference type="PRINTS" id="PR00420">
    <property type="entry name" value="RNGMNOXGNASE"/>
</dbReference>
<gene>
    <name evidence="5" type="primary">pcpB_8</name>
    <name evidence="5" type="ORF">BTM25_42720</name>
</gene>
<sequence>MPENVLIAGAGPTGLLLAGDLAAAGVDVTVLERRVGPSELTRAFAVHARTLELFDMRGIADALLRTGRRVRQIRFFGHVGIDLSGLPGRFPFVLVTPQYETERVLRDRAVAAGARFQEGVEVTGLRQDAEGVAVHVRTADGTTGVRRAAYAVGADGAHSAVRAALGLPFGGTSAAREVMLADVRLDAEPEEIFQFGVGRDVFAVIVPFGDGWYRAVAWDDDDRAAGTGEVDLDALRAALRKAHGTDFGLGAARWTSRYSTDERQVPRYRAGRVLLAGDAAHVHSPVGGQGMNIGLHDAANLAWRLAAVLRGHAPDTLLDGYHAERHPVGRQIVAGTGALMRLLLARSPVLRAARPVLVRAAALPPIRRRVALVASGLATAYPAPRGTHPLTGRRAPDVPLARGAGRLFEALRDGTFVLVAAADDPALGYLVEQRWPGRVRYAVAGGRTRATVLVRPDGHIAWATDETAPDARAAAVRDALAGWAGPPAGTAAPAGQNRWLSRP</sequence>
<feature type="domain" description="FAD-binding" evidence="4">
    <location>
        <begin position="4"/>
        <end position="334"/>
    </location>
</feature>
<proteinExistence type="predicted"/>
<dbReference type="Pfam" id="PF21274">
    <property type="entry name" value="Rng_hyd_C"/>
    <property type="match status" value="1"/>
</dbReference>
<protein>
    <submittedName>
        <fullName evidence="5">Pentachlorophenol 4-monooxygenase</fullName>
        <ecNumber evidence="5">1.14.13.50</ecNumber>
    </submittedName>
</protein>
<dbReference type="InterPro" id="IPR036188">
    <property type="entry name" value="FAD/NAD-bd_sf"/>
</dbReference>
<keyword evidence="5" id="KW-0560">Oxidoreductase</keyword>
<dbReference type="EC" id="1.14.13.50" evidence="5"/>
<comment type="cofactor">
    <cofactor evidence="1">
        <name>FAD</name>
        <dbReference type="ChEBI" id="CHEBI:57692"/>
    </cofactor>
</comment>
<reference evidence="5 6" key="1">
    <citation type="journal article" date="2017" name="Chemistry">
        <title>Isolation, Biosynthesis and Chemical Modifications of Rubterolones A-F: Rare Tropolone Alkaloids from Actinomadura sp. 5-2.</title>
        <authorList>
            <person name="Guo H."/>
            <person name="Benndorf R."/>
            <person name="Leichnitz D."/>
            <person name="Klassen J.L."/>
            <person name="Vollmers J."/>
            <person name="Gorls H."/>
            <person name="Steinacker M."/>
            <person name="Weigel C."/>
            <person name="Dahse H.M."/>
            <person name="Kaster A.K."/>
            <person name="de Beer Z.W."/>
            <person name="Poulsen M."/>
            <person name="Beemelmanns C."/>
        </authorList>
    </citation>
    <scope>NUCLEOTIDE SEQUENCE [LARGE SCALE GENOMIC DNA]</scope>
    <source>
        <strain evidence="5 6">5-2</strain>
    </source>
</reference>
<evidence type="ECO:0000313" key="5">
    <source>
        <dbReference type="EMBL" id="POM23120.1"/>
    </source>
</evidence>
<dbReference type="Gene3D" id="3.50.50.60">
    <property type="entry name" value="FAD/NAD(P)-binding domain"/>
    <property type="match status" value="1"/>
</dbReference>
<dbReference type="InterPro" id="IPR002938">
    <property type="entry name" value="FAD-bd"/>
</dbReference>
<keyword evidence="3" id="KW-0274">FAD</keyword>
<evidence type="ECO:0000313" key="6">
    <source>
        <dbReference type="Proteomes" id="UP000242367"/>
    </source>
</evidence>
<dbReference type="Gene3D" id="3.40.30.120">
    <property type="match status" value="1"/>
</dbReference>
<dbReference type="EMBL" id="MTBP01000003">
    <property type="protein sequence ID" value="POM23120.1"/>
    <property type="molecule type" value="Genomic_DNA"/>
</dbReference>
<dbReference type="RefSeq" id="WP_103564795.1">
    <property type="nucleotide sequence ID" value="NZ_MTBP01000003.1"/>
</dbReference>
<dbReference type="PANTHER" id="PTHR43004:SF19">
    <property type="entry name" value="BINDING MONOOXYGENASE, PUTATIVE (JCVI)-RELATED"/>
    <property type="match status" value="1"/>
</dbReference>
<comment type="caution">
    <text evidence="5">The sequence shown here is derived from an EMBL/GenBank/DDBJ whole genome shotgun (WGS) entry which is preliminary data.</text>
</comment>
<keyword evidence="6" id="KW-1185">Reference proteome</keyword>
<dbReference type="AlphaFoldDB" id="A0A2P4UDJ0"/>
<name>A0A2P4UDJ0_9ACTN</name>
<dbReference type="Pfam" id="PF01494">
    <property type="entry name" value="FAD_binding_3"/>
    <property type="match status" value="1"/>
</dbReference>
<keyword evidence="5" id="KW-0503">Monooxygenase</keyword>
<dbReference type="InterPro" id="IPR050641">
    <property type="entry name" value="RIFMO-like"/>
</dbReference>
<dbReference type="GO" id="GO:0071949">
    <property type="term" value="F:FAD binding"/>
    <property type="evidence" value="ECO:0007669"/>
    <property type="project" value="InterPro"/>
</dbReference>
<dbReference type="SUPFAM" id="SSF51905">
    <property type="entry name" value="FAD/NAD(P)-binding domain"/>
    <property type="match status" value="1"/>
</dbReference>
<organism evidence="5 6">
    <name type="scientific">Actinomadura rubteroloni</name>
    <dbReference type="NCBI Taxonomy" id="1926885"/>
    <lineage>
        <taxon>Bacteria</taxon>
        <taxon>Bacillati</taxon>
        <taxon>Actinomycetota</taxon>
        <taxon>Actinomycetes</taxon>
        <taxon>Streptosporangiales</taxon>
        <taxon>Thermomonosporaceae</taxon>
        <taxon>Actinomadura</taxon>
    </lineage>
</organism>
<accession>A0A2P4UDJ0</accession>
<dbReference type="PANTHER" id="PTHR43004">
    <property type="entry name" value="TRK SYSTEM POTASSIUM UPTAKE PROTEIN"/>
    <property type="match status" value="1"/>
</dbReference>
<dbReference type="Proteomes" id="UP000242367">
    <property type="component" value="Unassembled WGS sequence"/>
</dbReference>
<dbReference type="GO" id="GO:0018677">
    <property type="term" value="F:pentachlorophenol monooxygenase activity"/>
    <property type="evidence" value="ECO:0007669"/>
    <property type="project" value="UniProtKB-EC"/>
</dbReference>
<dbReference type="Gene3D" id="3.30.70.2450">
    <property type="match status" value="1"/>
</dbReference>
<evidence type="ECO:0000256" key="3">
    <source>
        <dbReference type="ARBA" id="ARBA00022827"/>
    </source>
</evidence>
<evidence type="ECO:0000259" key="4">
    <source>
        <dbReference type="Pfam" id="PF01494"/>
    </source>
</evidence>
<keyword evidence="2" id="KW-0285">Flavoprotein</keyword>
<evidence type="ECO:0000256" key="2">
    <source>
        <dbReference type="ARBA" id="ARBA00022630"/>
    </source>
</evidence>
<evidence type="ECO:0000256" key="1">
    <source>
        <dbReference type="ARBA" id="ARBA00001974"/>
    </source>
</evidence>